<evidence type="ECO:0000256" key="5">
    <source>
        <dbReference type="ARBA" id="ARBA00023002"/>
    </source>
</evidence>
<organism evidence="7 8">
    <name type="scientific">Burkholderia aenigmatica</name>
    <dbReference type="NCBI Taxonomy" id="2015348"/>
    <lineage>
        <taxon>Bacteria</taxon>
        <taxon>Pseudomonadati</taxon>
        <taxon>Pseudomonadota</taxon>
        <taxon>Betaproteobacteria</taxon>
        <taxon>Burkholderiales</taxon>
        <taxon>Burkholderiaceae</taxon>
        <taxon>Burkholderia</taxon>
        <taxon>Burkholderia cepacia complex</taxon>
    </lineage>
</organism>
<dbReference type="Gene3D" id="3.90.180.10">
    <property type="entry name" value="Medium-chain alcohol dehydrogenases, catalytic domain"/>
    <property type="match status" value="1"/>
</dbReference>
<evidence type="ECO:0000256" key="4">
    <source>
        <dbReference type="ARBA" id="ARBA00022833"/>
    </source>
</evidence>
<dbReference type="EMBL" id="CABVQG010000011">
    <property type="protein sequence ID" value="VWC73956.1"/>
    <property type="molecule type" value="Genomic_DNA"/>
</dbReference>
<dbReference type="SUPFAM" id="SSF50129">
    <property type="entry name" value="GroES-like"/>
    <property type="match status" value="1"/>
</dbReference>
<protein>
    <submittedName>
        <fullName evidence="7">Zinc-containing alcohol dehydrogenase</fullName>
    </submittedName>
</protein>
<dbReference type="InterPro" id="IPR002328">
    <property type="entry name" value="ADH_Zn_CS"/>
</dbReference>
<comment type="caution">
    <text evidence="7">The sequence shown here is derived from an EMBL/GenBank/DDBJ whole genome shotgun (WGS) entry which is preliminary data.</text>
</comment>
<reference evidence="7 8" key="1">
    <citation type="submission" date="2019-09" db="EMBL/GenBank/DDBJ databases">
        <authorList>
            <person name="Depoorter E."/>
        </authorList>
    </citation>
    <scope>NUCLEOTIDE SEQUENCE [LARGE SCALE GENOMIC DNA]</scope>
    <source>
        <strain evidence="7 8">R-17378</strain>
    </source>
</reference>
<sequence length="195" mass="20507">MRALVYHGPGRKSLDERPMPELTAATDAIVKVTRTTICGTGLHILKGDVPSCEPSRVLGHEGVGIVEHVGSAVTSLTVGDRVLISCISSCGQCEYCRCGLYSRCATGGWILGNWIDGTRAEYVRIPHAQTSLYRIPHGADEEALVMLSDILPTGFECGVLNGKVQPGCTVAIVGAGLIGLAALLTAQCYPPRGSS</sequence>
<feature type="domain" description="Alcohol dehydrogenase-like N-terminal" evidence="6">
    <location>
        <begin position="26"/>
        <end position="133"/>
    </location>
</feature>
<comment type="similarity">
    <text evidence="2">Belongs to the zinc-containing alcohol dehydrogenase family.</text>
</comment>
<gene>
    <name evidence="7" type="ORF">BLA17378_03464</name>
</gene>
<keyword evidence="4" id="KW-0862">Zinc</keyword>
<dbReference type="PANTHER" id="PTHR42813">
    <property type="entry name" value="ZINC-TYPE ALCOHOL DEHYDROGENASE-LIKE"/>
    <property type="match status" value="1"/>
</dbReference>
<proteinExistence type="inferred from homology"/>
<dbReference type="InterPro" id="IPR036291">
    <property type="entry name" value="NAD(P)-bd_dom_sf"/>
</dbReference>
<dbReference type="Proteomes" id="UP000494120">
    <property type="component" value="Unassembled WGS sequence"/>
</dbReference>
<dbReference type="InterPro" id="IPR011032">
    <property type="entry name" value="GroES-like_sf"/>
</dbReference>
<evidence type="ECO:0000256" key="1">
    <source>
        <dbReference type="ARBA" id="ARBA00001947"/>
    </source>
</evidence>
<dbReference type="PANTHER" id="PTHR42813:SF4">
    <property type="entry name" value="NADP-DEPENDENT ISOPROPANOL DEHYDROGENASE"/>
    <property type="match status" value="1"/>
</dbReference>
<accession>A0ABY6XSI8</accession>
<evidence type="ECO:0000256" key="2">
    <source>
        <dbReference type="ARBA" id="ARBA00008072"/>
    </source>
</evidence>
<evidence type="ECO:0000313" key="8">
    <source>
        <dbReference type="Proteomes" id="UP000494120"/>
    </source>
</evidence>
<evidence type="ECO:0000313" key="7">
    <source>
        <dbReference type="EMBL" id="VWC73956.1"/>
    </source>
</evidence>
<keyword evidence="5" id="KW-0560">Oxidoreductase</keyword>
<keyword evidence="8" id="KW-1185">Reference proteome</keyword>
<keyword evidence="3" id="KW-0479">Metal-binding</keyword>
<evidence type="ECO:0000259" key="6">
    <source>
        <dbReference type="Pfam" id="PF08240"/>
    </source>
</evidence>
<dbReference type="PROSITE" id="PS00059">
    <property type="entry name" value="ADH_ZINC"/>
    <property type="match status" value="1"/>
</dbReference>
<dbReference type="Pfam" id="PF08240">
    <property type="entry name" value="ADH_N"/>
    <property type="match status" value="1"/>
</dbReference>
<evidence type="ECO:0000256" key="3">
    <source>
        <dbReference type="ARBA" id="ARBA00022723"/>
    </source>
</evidence>
<comment type="cofactor">
    <cofactor evidence="1">
        <name>Zn(2+)</name>
        <dbReference type="ChEBI" id="CHEBI:29105"/>
    </cofactor>
</comment>
<name>A0ABY6XSI8_9BURK</name>
<dbReference type="InterPro" id="IPR013154">
    <property type="entry name" value="ADH-like_N"/>
</dbReference>
<dbReference type="SUPFAM" id="SSF51735">
    <property type="entry name" value="NAD(P)-binding Rossmann-fold domains"/>
    <property type="match status" value="1"/>
</dbReference>